<dbReference type="RefSeq" id="WP_133769673.1">
    <property type="nucleotide sequence ID" value="NZ_SNZR01000011.1"/>
</dbReference>
<dbReference type="PROSITE" id="PS51257">
    <property type="entry name" value="PROKAR_LIPOPROTEIN"/>
    <property type="match status" value="1"/>
</dbReference>
<dbReference type="AlphaFoldDB" id="A0A4R7CCE1"/>
<dbReference type="GO" id="GO:0015159">
    <property type="term" value="F:polysaccharide transmembrane transporter activity"/>
    <property type="evidence" value="ECO:0007669"/>
    <property type="project" value="InterPro"/>
</dbReference>
<evidence type="ECO:0000313" key="4">
    <source>
        <dbReference type="EMBL" id="TDR94816.1"/>
    </source>
</evidence>
<dbReference type="Proteomes" id="UP000295122">
    <property type="component" value="Unassembled WGS sequence"/>
</dbReference>
<feature type="domain" description="Polysaccharide export protein N-terminal" evidence="2">
    <location>
        <begin position="35"/>
        <end position="106"/>
    </location>
</feature>
<keyword evidence="1" id="KW-0732">Signal</keyword>
<dbReference type="EMBL" id="SNZR01000011">
    <property type="protein sequence ID" value="TDR94816.1"/>
    <property type="molecule type" value="Genomic_DNA"/>
</dbReference>
<dbReference type="Gene3D" id="3.30.1950.10">
    <property type="entry name" value="wza like domain"/>
    <property type="match status" value="1"/>
</dbReference>
<dbReference type="PANTHER" id="PTHR33619:SF3">
    <property type="entry name" value="POLYSACCHARIDE EXPORT PROTEIN GFCE-RELATED"/>
    <property type="match status" value="1"/>
</dbReference>
<dbReference type="OrthoDB" id="197007at2"/>
<proteinExistence type="predicted"/>
<comment type="caution">
    <text evidence="4">The sequence shown here is derived from an EMBL/GenBank/DDBJ whole genome shotgun (WGS) entry which is preliminary data.</text>
</comment>
<sequence>MNRRQALFGLSMTGLALGGCMRRPEVRPDFRLAGPYVLATGDRLRIIVFGQDSLSNIYQIDASGRIAMPLVGVVQVGGLSTAGAANAIAAKLRGGFIREPKVTVEVDTYRPFFILGEVTNSGQFPFVNGATIQTAVAIAGGFTPRAERNYAELTRRTPRGIVVGDVPITYPIRPGDTIVIKERWF</sequence>
<accession>A0A4R7CCE1</accession>
<dbReference type="InterPro" id="IPR003715">
    <property type="entry name" value="Poly_export_N"/>
</dbReference>
<evidence type="ECO:0000313" key="5">
    <source>
        <dbReference type="Proteomes" id="UP000295122"/>
    </source>
</evidence>
<organism evidence="4 5">
    <name type="scientific">Enterovirga rhinocerotis</name>
    <dbReference type="NCBI Taxonomy" id="1339210"/>
    <lineage>
        <taxon>Bacteria</taxon>
        <taxon>Pseudomonadati</taxon>
        <taxon>Pseudomonadota</taxon>
        <taxon>Alphaproteobacteria</taxon>
        <taxon>Hyphomicrobiales</taxon>
        <taxon>Methylobacteriaceae</taxon>
        <taxon>Enterovirga</taxon>
    </lineage>
</organism>
<gene>
    <name evidence="4" type="ORF">EV668_2105</name>
</gene>
<dbReference type="Pfam" id="PF10531">
    <property type="entry name" value="SLBB"/>
    <property type="match status" value="1"/>
</dbReference>
<feature type="domain" description="Soluble ligand binding" evidence="3">
    <location>
        <begin position="112"/>
        <end position="160"/>
    </location>
</feature>
<name>A0A4R7CCE1_9HYPH</name>
<dbReference type="PANTHER" id="PTHR33619">
    <property type="entry name" value="POLYSACCHARIDE EXPORT PROTEIN GFCE-RELATED"/>
    <property type="match status" value="1"/>
</dbReference>
<keyword evidence="5" id="KW-1185">Reference proteome</keyword>
<evidence type="ECO:0000256" key="1">
    <source>
        <dbReference type="ARBA" id="ARBA00022729"/>
    </source>
</evidence>
<dbReference type="InterPro" id="IPR049712">
    <property type="entry name" value="Poly_export"/>
</dbReference>
<evidence type="ECO:0000259" key="2">
    <source>
        <dbReference type="Pfam" id="PF02563"/>
    </source>
</evidence>
<dbReference type="Pfam" id="PF02563">
    <property type="entry name" value="Poly_export"/>
    <property type="match status" value="1"/>
</dbReference>
<evidence type="ECO:0000259" key="3">
    <source>
        <dbReference type="Pfam" id="PF10531"/>
    </source>
</evidence>
<protein>
    <submittedName>
        <fullName evidence="4">Polysaccharide export outer membrane protein</fullName>
    </submittedName>
</protein>
<dbReference type="InterPro" id="IPR019554">
    <property type="entry name" value="Soluble_ligand-bd"/>
</dbReference>
<reference evidence="4 5" key="1">
    <citation type="submission" date="2019-03" db="EMBL/GenBank/DDBJ databases">
        <title>Genomic Encyclopedia of Type Strains, Phase IV (KMG-IV): sequencing the most valuable type-strain genomes for metagenomic binning, comparative biology and taxonomic classification.</title>
        <authorList>
            <person name="Goeker M."/>
        </authorList>
    </citation>
    <scope>NUCLEOTIDE SEQUENCE [LARGE SCALE GENOMIC DNA]</scope>
    <source>
        <strain evidence="4 5">DSM 25903</strain>
    </source>
</reference>
<dbReference type="Gene3D" id="3.10.560.10">
    <property type="entry name" value="Outer membrane lipoprotein wza domain like"/>
    <property type="match status" value="1"/>
</dbReference>